<name>A0A6I6JT48_9BACT</name>
<dbReference type="Pfam" id="PF00578">
    <property type="entry name" value="AhpC-TSA"/>
    <property type="match status" value="1"/>
</dbReference>
<gene>
    <name evidence="4" type="ORF">GM418_21835</name>
</gene>
<protein>
    <submittedName>
        <fullName evidence="4">Redoxin domain-containing protein</fullName>
    </submittedName>
</protein>
<dbReference type="PANTHER" id="PTHR42852:SF17">
    <property type="entry name" value="THIOREDOXIN-LIKE PROTEIN HI_1115"/>
    <property type="match status" value="1"/>
</dbReference>
<dbReference type="GO" id="GO:0016491">
    <property type="term" value="F:oxidoreductase activity"/>
    <property type="evidence" value="ECO:0007669"/>
    <property type="project" value="InterPro"/>
</dbReference>
<dbReference type="Gene3D" id="3.40.30.10">
    <property type="entry name" value="Glutaredoxin"/>
    <property type="match status" value="1"/>
</dbReference>
<organism evidence="4 5">
    <name type="scientific">Maribellus comscasis</name>
    <dbReference type="NCBI Taxonomy" id="2681766"/>
    <lineage>
        <taxon>Bacteria</taxon>
        <taxon>Pseudomonadati</taxon>
        <taxon>Bacteroidota</taxon>
        <taxon>Bacteroidia</taxon>
        <taxon>Marinilabiliales</taxon>
        <taxon>Prolixibacteraceae</taxon>
        <taxon>Maribellus</taxon>
    </lineage>
</organism>
<dbReference type="InterPro" id="IPR013766">
    <property type="entry name" value="Thioredoxin_domain"/>
</dbReference>
<dbReference type="InterPro" id="IPR017937">
    <property type="entry name" value="Thioredoxin_CS"/>
</dbReference>
<keyword evidence="2" id="KW-0812">Transmembrane</keyword>
<dbReference type="PANTHER" id="PTHR42852">
    <property type="entry name" value="THIOL:DISULFIDE INTERCHANGE PROTEIN DSBE"/>
    <property type="match status" value="1"/>
</dbReference>
<dbReference type="InterPro" id="IPR000866">
    <property type="entry name" value="AhpC/TSA"/>
</dbReference>
<dbReference type="Proteomes" id="UP000428260">
    <property type="component" value="Chromosome"/>
</dbReference>
<dbReference type="InterPro" id="IPR050553">
    <property type="entry name" value="Thioredoxin_ResA/DsbE_sf"/>
</dbReference>
<keyword evidence="5" id="KW-1185">Reference proteome</keyword>
<feature type="transmembrane region" description="Helical" evidence="2">
    <location>
        <begin position="66"/>
        <end position="84"/>
    </location>
</feature>
<accession>A0A6I6JT48</accession>
<dbReference type="CDD" id="cd02966">
    <property type="entry name" value="TlpA_like_family"/>
    <property type="match status" value="1"/>
</dbReference>
<evidence type="ECO:0000313" key="5">
    <source>
        <dbReference type="Proteomes" id="UP000428260"/>
    </source>
</evidence>
<evidence type="ECO:0000256" key="1">
    <source>
        <dbReference type="ARBA" id="ARBA00023284"/>
    </source>
</evidence>
<dbReference type="PROSITE" id="PS00194">
    <property type="entry name" value="THIOREDOXIN_1"/>
    <property type="match status" value="1"/>
</dbReference>
<dbReference type="PROSITE" id="PS51352">
    <property type="entry name" value="THIOREDOXIN_2"/>
    <property type="match status" value="1"/>
</dbReference>
<sequence>MAGSFYSSKNRIGSRRFSSASSLQTNYFRKFTRNKTSIARRRLHFYFPDNSPFLHPKKNVRMKTKYPIVVALIFIVFLVMNNKITEWKTFRFYNQLVNIDDPIRKELERDEFLSDEAGAQTLVLNLWATWCGPCQKEIPLLNKLVDKYENENTLFLSITDETEKDVEKWVELQKNEPRYFPLYENKRLMNYLFQLNPKPGIKKGRYPELLPTNIIIHNGKLLLFEQGFSEETIIKMDSILMSIH</sequence>
<dbReference type="GO" id="GO:0016209">
    <property type="term" value="F:antioxidant activity"/>
    <property type="evidence" value="ECO:0007669"/>
    <property type="project" value="InterPro"/>
</dbReference>
<dbReference type="KEGG" id="mcos:GM418_21835"/>
<keyword evidence="2" id="KW-0472">Membrane</keyword>
<evidence type="ECO:0000259" key="3">
    <source>
        <dbReference type="PROSITE" id="PS51352"/>
    </source>
</evidence>
<dbReference type="SUPFAM" id="SSF52833">
    <property type="entry name" value="Thioredoxin-like"/>
    <property type="match status" value="1"/>
</dbReference>
<dbReference type="EMBL" id="CP046401">
    <property type="protein sequence ID" value="QGY46206.1"/>
    <property type="molecule type" value="Genomic_DNA"/>
</dbReference>
<feature type="domain" description="Thioredoxin" evidence="3">
    <location>
        <begin position="65"/>
        <end position="244"/>
    </location>
</feature>
<evidence type="ECO:0000256" key="2">
    <source>
        <dbReference type="SAM" id="Phobius"/>
    </source>
</evidence>
<keyword evidence="1" id="KW-0676">Redox-active center</keyword>
<keyword evidence="2" id="KW-1133">Transmembrane helix</keyword>
<dbReference type="InterPro" id="IPR036249">
    <property type="entry name" value="Thioredoxin-like_sf"/>
</dbReference>
<proteinExistence type="predicted"/>
<dbReference type="AlphaFoldDB" id="A0A6I6JT48"/>
<reference evidence="4 5" key="1">
    <citation type="submission" date="2019-11" db="EMBL/GenBank/DDBJ databases">
        <authorList>
            <person name="Zheng R.K."/>
            <person name="Sun C.M."/>
        </authorList>
    </citation>
    <scope>NUCLEOTIDE SEQUENCE [LARGE SCALE GENOMIC DNA]</scope>
    <source>
        <strain evidence="4 5">WC007</strain>
    </source>
</reference>
<evidence type="ECO:0000313" key="4">
    <source>
        <dbReference type="EMBL" id="QGY46206.1"/>
    </source>
</evidence>